<gene>
    <name evidence="6" type="ORF">SAMN05216557_106189</name>
</gene>
<keyword evidence="5" id="KW-0472">Membrane</keyword>
<dbReference type="PANTHER" id="PTHR30250">
    <property type="entry name" value="PST FAMILY PREDICTED COLANIC ACID TRANSPORTER"/>
    <property type="match status" value="1"/>
</dbReference>
<keyword evidence="2" id="KW-1003">Cell membrane</keyword>
<protein>
    <submittedName>
        <fullName evidence="6">Membrane protein involved in the export of O-antigen and teichoic acid</fullName>
    </submittedName>
</protein>
<evidence type="ECO:0000256" key="5">
    <source>
        <dbReference type="ARBA" id="ARBA00023136"/>
    </source>
</evidence>
<proteinExistence type="predicted"/>
<evidence type="ECO:0000313" key="7">
    <source>
        <dbReference type="Proteomes" id="UP000323502"/>
    </source>
</evidence>
<accession>A0A1G7PFR7</accession>
<dbReference type="Proteomes" id="UP000323502">
    <property type="component" value="Unassembled WGS sequence"/>
</dbReference>
<keyword evidence="7" id="KW-1185">Reference proteome</keyword>
<evidence type="ECO:0000313" key="6">
    <source>
        <dbReference type="EMBL" id="SDF85192.1"/>
    </source>
</evidence>
<reference evidence="6 7" key="1">
    <citation type="submission" date="2016-10" db="EMBL/GenBank/DDBJ databases">
        <authorList>
            <person name="Varghese N."/>
            <person name="Submissions S."/>
        </authorList>
    </citation>
    <scope>NUCLEOTIDE SEQUENCE [LARGE SCALE GENOMIC DNA]</scope>
    <source>
        <strain evidence="6 7">S7-754</strain>
    </source>
</reference>
<dbReference type="PANTHER" id="PTHR30250:SF31">
    <property type="entry name" value="INNER MEMBRANE PROTEIN YGHQ"/>
    <property type="match status" value="1"/>
</dbReference>
<organism evidence="6 7">
    <name type="scientific">Sphingomonas carotinifaciens</name>
    <dbReference type="NCBI Taxonomy" id="1166323"/>
    <lineage>
        <taxon>Bacteria</taxon>
        <taxon>Pseudomonadati</taxon>
        <taxon>Pseudomonadota</taxon>
        <taxon>Alphaproteobacteria</taxon>
        <taxon>Sphingomonadales</taxon>
        <taxon>Sphingomonadaceae</taxon>
        <taxon>Sphingomonas</taxon>
    </lineage>
</organism>
<evidence type="ECO:0000256" key="4">
    <source>
        <dbReference type="ARBA" id="ARBA00022989"/>
    </source>
</evidence>
<comment type="subcellular location">
    <subcellularLocation>
        <location evidence="1">Cell membrane</location>
        <topology evidence="1">Multi-pass membrane protein</topology>
    </subcellularLocation>
</comment>
<dbReference type="AlphaFoldDB" id="A0A1G7PFR7"/>
<name>A0A1G7PFR7_9SPHN</name>
<dbReference type="InterPro" id="IPR002797">
    <property type="entry name" value="Polysacc_synth"/>
</dbReference>
<evidence type="ECO:0000256" key="1">
    <source>
        <dbReference type="ARBA" id="ARBA00004651"/>
    </source>
</evidence>
<dbReference type="Pfam" id="PF01943">
    <property type="entry name" value="Polysacc_synt"/>
    <property type="match status" value="1"/>
</dbReference>
<dbReference type="InterPro" id="IPR050833">
    <property type="entry name" value="Poly_Biosynth_Transport"/>
</dbReference>
<sequence length="432" mass="44917">MNVSKSAPTPFGRALRNVGWLLTGKGVGAVLSLVYLALATRSLGVVRFGEFTLILSTGQAVAALVGFQTWQVVVRYGMAPLKAGDGAMLGRLVRWCTALDLGAALFGCLVASVAVAVLRVRLGWDATFATEALLFCFVLLLTFRSTAVGILRLHDRFAVGAMADAVTPFARCAGAVTAVLMHATVQGFLLAWAGAEVLTAIVYWTAAHRAAPGLLGWWRGAQAAPRENAGLWHFAVVTNMNASLNAASKQVVVVLVGFATGPAAAGAYRLAYQLSQALTRVSDMFSRGVLPEFTRAGAEGDKRDMTTLFRQSTRLALVAGGSICLLVPLLGEPALRLIAGKTYLGAYPVLVLLGLAAGLEVMGVAFEPVLLAIGRAATALRIRVASVVALFAAMAVLMPAYGATGAAGATLVGSAVALILFGRVGYRLARAG</sequence>
<dbReference type="GO" id="GO:0005886">
    <property type="term" value="C:plasma membrane"/>
    <property type="evidence" value="ECO:0007669"/>
    <property type="project" value="UniProtKB-SubCell"/>
</dbReference>
<evidence type="ECO:0000256" key="3">
    <source>
        <dbReference type="ARBA" id="ARBA00022692"/>
    </source>
</evidence>
<dbReference type="EMBL" id="FNBI01000006">
    <property type="protein sequence ID" value="SDF85192.1"/>
    <property type="molecule type" value="Genomic_DNA"/>
</dbReference>
<evidence type="ECO:0000256" key="2">
    <source>
        <dbReference type="ARBA" id="ARBA00022475"/>
    </source>
</evidence>
<keyword evidence="3" id="KW-0812">Transmembrane</keyword>
<keyword evidence="4" id="KW-1133">Transmembrane helix</keyword>